<dbReference type="Pfam" id="PF13092">
    <property type="entry name" value="CENP-L"/>
    <property type="match status" value="1"/>
</dbReference>
<accession>W2S683</accession>
<protein>
    <submittedName>
        <fullName evidence="1">Uncharacterized protein</fullName>
    </submittedName>
</protein>
<dbReference type="HOGENOM" id="CLU_821407_0_0_1"/>
<keyword evidence="2" id="KW-1185">Reference proteome</keyword>
<name>W2S683_CYPE1</name>
<dbReference type="RefSeq" id="XP_008715160.1">
    <property type="nucleotide sequence ID" value="XM_008716938.1"/>
</dbReference>
<dbReference type="InterPro" id="IPR025204">
    <property type="entry name" value="CENP-L"/>
</dbReference>
<evidence type="ECO:0000313" key="2">
    <source>
        <dbReference type="Proteomes" id="UP000030752"/>
    </source>
</evidence>
<reference evidence="1 2" key="1">
    <citation type="submission" date="2013-03" db="EMBL/GenBank/DDBJ databases">
        <title>The Genome Sequence of Phialophora europaea CBS 101466.</title>
        <authorList>
            <consortium name="The Broad Institute Genomics Platform"/>
            <person name="Cuomo C."/>
            <person name="de Hoog S."/>
            <person name="Gorbushina A."/>
            <person name="Walker B."/>
            <person name="Young S.K."/>
            <person name="Zeng Q."/>
            <person name="Gargeya S."/>
            <person name="Fitzgerald M."/>
            <person name="Haas B."/>
            <person name="Abouelleil A."/>
            <person name="Allen A.W."/>
            <person name="Alvarado L."/>
            <person name="Arachchi H.M."/>
            <person name="Berlin A.M."/>
            <person name="Chapman S.B."/>
            <person name="Gainer-Dewar J."/>
            <person name="Goldberg J."/>
            <person name="Griggs A."/>
            <person name="Gujja S."/>
            <person name="Hansen M."/>
            <person name="Howarth C."/>
            <person name="Imamovic A."/>
            <person name="Ireland A."/>
            <person name="Larimer J."/>
            <person name="McCowan C."/>
            <person name="Murphy C."/>
            <person name="Pearson M."/>
            <person name="Poon T.W."/>
            <person name="Priest M."/>
            <person name="Roberts A."/>
            <person name="Saif S."/>
            <person name="Shea T."/>
            <person name="Sisk P."/>
            <person name="Sykes S."/>
            <person name="Wortman J."/>
            <person name="Nusbaum C."/>
            <person name="Birren B."/>
        </authorList>
    </citation>
    <scope>NUCLEOTIDE SEQUENCE [LARGE SCALE GENOMIC DNA]</scope>
    <source>
        <strain evidence="1 2">CBS 101466</strain>
    </source>
</reference>
<dbReference type="eggNOG" id="ENOG502RMSU">
    <property type="taxonomic scope" value="Eukaryota"/>
</dbReference>
<dbReference type="OrthoDB" id="8864979at2759"/>
<dbReference type="InParanoid" id="W2S683"/>
<organism evidence="1 2">
    <name type="scientific">Cyphellophora europaea (strain CBS 101466)</name>
    <name type="common">Phialophora europaea</name>
    <dbReference type="NCBI Taxonomy" id="1220924"/>
    <lineage>
        <taxon>Eukaryota</taxon>
        <taxon>Fungi</taxon>
        <taxon>Dikarya</taxon>
        <taxon>Ascomycota</taxon>
        <taxon>Pezizomycotina</taxon>
        <taxon>Eurotiomycetes</taxon>
        <taxon>Chaetothyriomycetidae</taxon>
        <taxon>Chaetothyriales</taxon>
        <taxon>Cyphellophoraceae</taxon>
        <taxon>Cyphellophora</taxon>
    </lineage>
</organism>
<dbReference type="GeneID" id="19969922"/>
<sequence>MDGILYDTSYTAYAVPQATPALFALLSASPSRLSDHANTLREHLSADRAAYEDEEEREKIGGLRDCKFAPLQRHEAEPQGVAITLFYDKLSYKFVLYRGTPSPTKARSRRAGHKKDESLPLLLIKATSSLTARFLAYLSLHFHVPTIAPLKLPVGYLADVLDVYVDGLVDAHRPVASDYALLDFFRDTVGAMKLTISLTDAEIAKSLRTIDVDVPPETLYQLVVESEAGTSFLEALHKHLHARTGLLLPLAPTYPVRRSQDNDNLEQDKTEPPLKLSRIGNAAFALSSEGRLKFSSKSMQAVDAVPGIDSGEHNVVRKANQDLLDSLIREALSMADTD</sequence>
<dbReference type="Proteomes" id="UP000030752">
    <property type="component" value="Unassembled WGS sequence"/>
</dbReference>
<dbReference type="AlphaFoldDB" id="W2S683"/>
<gene>
    <name evidence="1" type="ORF">HMPREF1541_02583</name>
</gene>
<dbReference type="VEuPathDB" id="FungiDB:HMPREF1541_02583"/>
<proteinExistence type="predicted"/>
<dbReference type="EMBL" id="KB822718">
    <property type="protein sequence ID" value="ETN43424.1"/>
    <property type="molecule type" value="Genomic_DNA"/>
</dbReference>
<evidence type="ECO:0000313" key="1">
    <source>
        <dbReference type="EMBL" id="ETN43424.1"/>
    </source>
</evidence>